<dbReference type="InterPro" id="IPR050706">
    <property type="entry name" value="Cyclic-di-GMP_PDE-like"/>
</dbReference>
<dbReference type="Gene3D" id="3.20.20.450">
    <property type="entry name" value="EAL domain"/>
    <property type="match status" value="1"/>
</dbReference>
<comment type="caution">
    <text evidence="3">The sequence shown here is derived from an EMBL/GenBank/DDBJ whole genome shotgun (WGS) entry which is preliminary data.</text>
</comment>
<accession>A0ABY2XK54</accession>
<reference evidence="3 4" key="1">
    <citation type="submission" date="2019-05" db="EMBL/GenBank/DDBJ databases">
        <title>Genome of Alcanivorax gelatiniphagus, an oil degrading marine bacteria.</title>
        <authorList>
            <person name="Kwon K.K."/>
        </authorList>
    </citation>
    <scope>NUCLEOTIDE SEQUENCE [LARGE SCALE GENOMIC DNA]</scope>
    <source>
        <strain evidence="3 4">MEBiC 08158</strain>
    </source>
</reference>
<dbReference type="Gene3D" id="3.30.450.40">
    <property type="match status" value="1"/>
</dbReference>
<organism evidence="3 4">
    <name type="scientific">Alloalcanivorax gelatiniphagus</name>
    <dbReference type="NCBI Taxonomy" id="1194167"/>
    <lineage>
        <taxon>Bacteria</taxon>
        <taxon>Pseudomonadati</taxon>
        <taxon>Pseudomonadota</taxon>
        <taxon>Gammaproteobacteria</taxon>
        <taxon>Oceanospirillales</taxon>
        <taxon>Alcanivoracaceae</taxon>
        <taxon>Alloalcanivorax</taxon>
    </lineage>
</organism>
<dbReference type="PANTHER" id="PTHR33121">
    <property type="entry name" value="CYCLIC DI-GMP PHOSPHODIESTERASE PDEF"/>
    <property type="match status" value="1"/>
</dbReference>
<dbReference type="EMBL" id="VCQT01000034">
    <property type="protein sequence ID" value="TMW12409.1"/>
    <property type="molecule type" value="Genomic_DNA"/>
</dbReference>
<protein>
    <submittedName>
        <fullName evidence="3">EAL domain-containing protein</fullName>
    </submittedName>
</protein>
<dbReference type="PROSITE" id="PS50883">
    <property type="entry name" value="EAL"/>
    <property type="match status" value="1"/>
</dbReference>
<dbReference type="SMART" id="SM00065">
    <property type="entry name" value="GAF"/>
    <property type="match status" value="1"/>
</dbReference>
<keyword evidence="4" id="KW-1185">Reference proteome</keyword>
<dbReference type="SUPFAM" id="SSF55781">
    <property type="entry name" value="GAF domain-like"/>
    <property type="match status" value="1"/>
</dbReference>
<feature type="compositionally biased region" description="Basic residues" evidence="1">
    <location>
        <begin position="1"/>
        <end position="10"/>
    </location>
</feature>
<dbReference type="Pfam" id="PF01590">
    <property type="entry name" value="GAF"/>
    <property type="match status" value="1"/>
</dbReference>
<dbReference type="InterPro" id="IPR029016">
    <property type="entry name" value="GAF-like_dom_sf"/>
</dbReference>
<evidence type="ECO:0000259" key="2">
    <source>
        <dbReference type="PROSITE" id="PS50883"/>
    </source>
</evidence>
<dbReference type="CDD" id="cd01948">
    <property type="entry name" value="EAL"/>
    <property type="match status" value="1"/>
</dbReference>
<sequence>MAAGAHRRRSVAGPGQRNRLGTPLAPAPIPRWRLPDGPGPVISLGAGARRAARSCILTLAGTALAYRPHFPSGLAMGDDSLIAPLIAADPGIGAGHDIADIQHILTTLRTHLGMDVAFIAEFLEGRRVIRYVDTRRHSTALRPGDSHALPDSYCHYIASGELEGIVPDTRQHDMTRTMPVTDALDIANYIGVPVHLPDGSLFGSFCCFDHQAGSKLDQRDLDLLSAFADFAGRLIGKQLQQQDQDRPIRERVLDTLEHKRLHTLFQPIFHMEKRRVVGFEALTRFTTEPYRPPDQWFADAHAVGLGLALEKLAADTALKTAAPLPDSVYLSLNVSPEHLLDGGFLAGLEQWPAHRVLLEITEHARIDDYTALREALAPLREKGVDIAVDDAGAGYASFQHVLELKADIIKLDLTLIRGIHRDQGRQALAAALIRFAEVMDVRVIAEGVETQAELDTLRRLGVTKVQGYLIGKPMSLEAALRLDNLD</sequence>
<dbReference type="InterPro" id="IPR035919">
    <property type="entry name" value="EAL_sf"/>
</dbReference>
<feature type="domain" description="EAL" evidence="2">
    <location>
        <begin position="245"/>
        <end position="486"/>
    </location>
</feature>
<dbReference type="PANTHER" id="PTHR33121:SF70">
    <property type="entry name" value="SIGNALING PROTEIN YKOW"/>
    <property type="match status" value="1"/>
</dbReference>
<dbReference type="InterPro" id="IPR003018">
    <property type="entry name" value="GAF"/>
</dbReference>
<dbReference type="SMART" id="SM00052">
    <property type="entry name" value="EAL"/>
    <property type="match status" value="1"/>
</dbReference>
<dbReference type="InterPro" id="IPR001633">
    <property type="entry name" value="EAL_dom"/>
</dbReference>
<evidence type="ECO:0000313" key="3">
    <source>
        <dbReference type="EMBL" id="TMW12409.1"/>
    </source>
</evidence>
<feature type="region of interest" description="Disordered" evidence="1">
    <location>
        <begin position="1"/>
        <end position="29"/>
    </location>
</feature>
<proteinExistence type="predicted"/>
<dbReference type="Pfam" id="PF00563">
    <property type="entry name" value="EAL"/>
    <property type="match status" value="1"/>
</dbReference>
<evidence type="ECO:0000313" key="4">
    <source>
        <dbReference type="Proteomes" id="UP000739180"/>
    </source>
</evidence>
<dbReference type="Proteomes" id="UP000739180">
    <property type="component" value="Unassembled WGS sequence"/>
</dbReference>
<dbReference type="SUPFAM" id="SSF141868">
    <property type="entry name" value="EAL domain-like"/>
    <property type="match status" value="1"/>
</dbReference>
<name>A0ABY2XK54_9GAMM</name>
<gene>
    <name evidence="3" type="ORF">FGS76_10860</name>
</gene>
<evidence type="ECO:0000256" key="1">
    <source>
        <dbReference type="SAM" id="MobiDB-lite"/>
    </source>
</evidence>